<reference evidence="2" key="1">
    <citation type="journal article" date="2011" name="PLoS Genet.">
        <title>Genomic analysis of the necrotrophic fungal pathogens Sclerotinia sclerotiorum and Botrytis cinerea.</title>
        <authorList>
            <person name="Amselem J."/>
            <person name="Cuomo C.A."/>
            <person name="van Kan J.A."/>
            <person name="Viaud M."/>
            <person name="Benito E.P."/>
            <person name="Couloux A."/>
            <person name="Coutinho P.M."/>
            <person name="de Vries R.P."/>
            <person name="Dyer P.S."/>
            <person name="Fillinger S."/>
            <person name="Fournier E."/>
            <person name="Gout L."/>
            <person name="Hahn M."/>
            <person name="Kohn L."/>
            <person name="Lapalu N."/>
            <person name="Plummer K.M."/>
            <person name="Pradier J.M."/>
            <person name="Quevillon E."/>
            <person name="Sharon A."/>
            <person name="Simon A."/>
            <person name="ten Have A."/>
            <person name="Tudzynski B."/>
            <person name="Tudzynski P."/>
            <person name="Wincker P."/>
            <person name="Andrew M."/>
            <person name="Anthouard V."/>
            <person name="Beever R.E."/>
            <person name="Beffa R."/>
            <person name="Benoit I."/>
            <person name="Bouzid O."/>
            <person name="Brault B."/>
            <person name="Chen Z."/>
            <person name="Choquer M."/>
            <person name="Collemare J."/>
            <person name="Cotton P."/>
            <person name="Danchin E.G."/>
            <person name="Da Silva C."/>
            <person name="Gautier A."/>
            <person name="Giraud C."/>
            <person name="Giraud T."/>
            <person name="Gonzalez C."/>
            <person name="Grossetete S."/>
            <person name="Guldener U."/>
            <person name="Henrissat B."/>
            <person name="Howlett B.J."/>
            <person name="Kodira C."/>
            <person name="Kretschmer M."/>
            <person name="Lappartient A."/>
            <person name="Leroch M."/>
            <person name="Levis C."/>
            <person name="Mauceli E."/>
            <person name="Neuveglise C."/>
            <person name="Oeser B."/>
            <person name="Pearson M."/>
            <person name="Poulain J."/>
            <person name="Poussereau N."/>
            <person name="Quesneville H."/>
            <person name="Rascle C."/>
            <person name="Schumacher J."/>
            <person name="Segurens B."/>
            <person name="Sexton A."/>
            <person name="Silva E."/>
            <person name="Sirven C."/>
            <person name="Soanes D.M."/>
            <person name="Talbot N.J."/>
            <person name="Templeton M."/>
            <person name="Yandava C."/>
            <person name="Yarden O."/>
            <person name="Zeng Q."/>
            <person name="Rollins J.A."/>
            <person name="Lebrun M.H."/>
            <person name="Dickman M."/>
        </authorList>
    </citation>
    <scope>NUCLEOTIDE SEQUENCE [LARGE SCALE GENOMIC DNA]</scope>
    <source>
        <strain evidence="2">ATCC 18683 / 1980 / Ss-1</strain>
    </source>
</reference>
<dbReference type="EMBL" id="CH476629">
    <property type="protein sequence ID" value="EDO04624.1"/>
    <property type="molecule type" value="Genomic_DNA"/>
</dbReference>
<name>A7EP58_SCLS1</name>
<dbReference type="KEGG" id="ssl:SS1G_07107"/>
<evidence type="ECO:0000313" key="2">
    <source>
        <dbReference type="Proteomes" id="UP000001312"/>
    </source>
</evidence>
<sequence length="177" mass="19643">MRICGYGYFVPAGRGTPVVVCSPARDRDVVVGPMPASFLIQAKSHKTRVVEVWKVRFAGKAWLCMVSKLQGWLGPATGPLPLTHHGKAILDAGNCIYVFIQQESLEGLQVDGGGLSCLIQTPLHLKGAVSGVRQYEESSRKGWSKSIRMRDHRSGNVRLADYVVYKREIDEKTINYR</sequence>
<evidence type="ECO:0000313" key="1">
    <source>
        <dbReference type="EMBL" id="EDO04624.1"/>
    </source>
</evidence>
<keyword evidence="2" id="KW-1185">Reference proteome</keyword>
<organism evidence="1 2">
    <name type="scientific">Sclerotinia sclerotiorum (strain ATCC 18683 / 1980 / Ss-1)</name>
    <name type="common">White mold</name>
    <name type="synonym">Whetzelinia sclerotiorum</name>
    <dbReference type="NCBI Taxonomy" id="665079"/>
    <lineage>
        <taxon>Eukaryota</taxon>
        <taxon>Fungi</taxon>
        <taxon>Dikarya</taxon>
        <taxon>Ascomycota</taxon>
        <taxon>Pezizomycotina</taxon>
        <taxon>Leotiomycetes</taxon>
        <taxon>Helotiales</taxon>
        <taxon>Sclerotiniaceae</taxon>
        <taxon>Sclerotinia</taxon>
    </lineage>
</organism>
<dbReference type="RefSeq" id="XP_001591661.1">
    <property type="nucleotide sequence ID" value="XM_001591611.1"/>
</dbReference>
<proteinExistence type="predicted"/>
<dbReference type="AlphaFoldDB" id="A7EP58"/>
<gene>
    <name evidence="1" type="ORF">SS1G_07107</name>
</gene>
<protein>
    <submittedName>
        <fullName evidence="1">Uncharacterized protein</fullName>
    </submittedName>
</protein>
<accession>A7EP58</accession>
<dbReference type="Proteomes" id="UP000001312">
    <property type="component" value="Unassembled WGS sequence"/>
</dbReference>
<dbReference type="HOGENOM" id="CLU_1518737_0_0_1"/>
<dbReference type="GeneID" id="5487932"/>
<dbReference type="InParanoid" id="A7EP58"/>